<dbReference type="GO" id="GO:0003676">
    <property type="term" value="F:nucleic acid binding"/>
    <property type="evidence" value="ECO:0007669"/>
    <property type="project" value="InterPro"/>
</dbReference>
<dbReference type="InterPro" id="IPR036397">
    <property type="entry name" value="RNaseH_sf"/>
</dbReference>
<dbReference type="AlphaFoldDB" id="A0A0U3SVV3"/>
<dbReference type="RefSeq" id="WP_068190930.1">
    <property type="nucleotide sequence ID" value="NZ_CP013909.1"/>
</dbReference>
<dbReference type="PANTHER" id="PTHR46889:SF4">
    <property type="entry name" value="TRANSPOSASE INSO FOR INSERTION SEQUENCE ELEMENT IS911B-RELATED"/>
    <property type="match status" value="1"/>
</dbReference>
<evidence type="ECO:0000313" key="2">
    <source>
        <dbReference type="EMBL" id="ALW84627.1"/>
    </source>
</evidence>
<dbReference type="EMBL" id="CP013909">
    <property type="protein sequence ID" value="ALW84627.1"/>
    <property type="molecule type" value="Genomic_DNA"/>
</dbReference>
<dbReference type="Proteomes" id="UP000059542">
    <property type="component" value="Chromosome"/>
</dbReference>
<dbReference type="OrthoDB" id="887091at2"/>
<dbReference type="PROSITE" id="PS50994">
    <property type="entry name" value="INTEGRASE"/>
    <property type="match status" value="1"/>
</dbReference>
<dbReference type="STRING" id="1411621.AUC43_05750"/>
<dbReference type="PANTHER" id="PTHR46889">
    <property type="entry name" value="TRANSPOSASE INSF FOR INSERTION SEQUENCE IS3B-RELATED"/>
    <property type="match status" value="1"/>
</dbReference>
<dbReference type="InterPro" id="IPR001584">
    <property type="entry name" value="Integrase_cat-core"/>
</dbReference>
<dbReference type="SUPFAM" id="SSF53098">
    <property type="entry name" value="Ribonuclease H-like"/>
    <property type="match status" value="1"/>
</dbReference>
<evidence type="ECO:0000259" key="1">
    <source>
        <dbReference type="PROSITE" id="PS50994"/>
    </source>
</evidence>
<keyword evidence="3" id="KW-1185">Reference proteome</keyword>
<accession>A0A0U3SVV3</accession>
<evidence type="ECO:0000313" key="3">
    <source>
        <dbReference type="Proteomes" id="UP000059542"/>
    </source>
</evidence>
<dbReference type="KEGG" id="hyg:AUC43_05750"/>
<dbReference type="Pfam" id="PF13683">
    <property type="entry name" value="rve_3"/>
    <property type="match status" value="1"/>
</dbReference>
<gene>
    <name evidence="2" type="ORF">AUC43_05750</name>
</gene>
<dbReference type="InterPro" id="IPR050900">
    <property type="entry name" value="Transposase_IS3/IS150/IS904"/>
</dbReference>
<protein>
    <recommendedName>
        <fullName evidence="1">Integrase catalytic domain-containing protein</fullName>
    </recommendedName>
</protein>
<proteinExistence type="predicted"/>
<organism evidence="2 3">
    <name type="scientific">Hymenobacter sedentarius</name>
    <dbReference type="NCBI Taxonomy" id="1411621"/>
    <lineage>
        <taxon>Bacteria</taxon>
        <taxon>Pseudomonadati</taxon>
        <taxon>Bacteroidota</taxon>
        <taxon>Cytophagia</taxon>
        <taxon>Cytophagales</taxon>
        <taxon>Hymenobacteraceae</taxon>
        <taxon>Hymenobacter</taxon>
    </lineage>
</organism>
<sequence length="98" mass="11131">MHADQDSQYAATRFKDLLARHGALPSMSRCGNCYNNAHAESFWSRLKTELLDGGVFPGLAEARLEISHYIAYYNAERRHTALGYQSPNHFESHLQTMS</sequence>
<reference evidence="2 3" key="1">
    <citation type="submission" date="2015-12" db="EMBL/GenBank/DDBJ databases">
        <authorList>
            <person name="Shamseldin A."/>
            <person name="Moawad H."/>
            <person name="Abd El-Rahim W.M."/>
            <person name="Sadowsky M.J."/>
        </authorList>
    </citation>
    <scope>NUCLEOTIDE SEQUENCE [LARGE SCALE GENOMIC DNA]</scope>
    <source>
        <strain evidence="2 3">DG5B</strain>
    </source>
</reference>
<dbReference type="Gene3D" id="3.30.420.10">
    <property type="entry name" value="Ribonuclease H-like superfamily/Ribonuclease H"/>
    <property type="match status" value="1"/>
</dbReference>
<dbReference type="InterPro" id="IPR012337">
    <property type="entry name" value="RNaseH-like_sf"/>
</dbReference>
<feature type="domain" description="Integrase catalytic" evidence="1">
    <location>
        <begin position="1"/>
        <end position="95"/>
    </location>
</feature>
<dbReference type="GO" id="GO:0015074">
    <property type="term" value="P:DNA integration"/>
    <property type="evidence" value="ECO:0007669"/>
    <property type="project" value="InterPro"/>
</dbReference>
<name>A0A0U3SVV3_9BACT</name>